<proteinExistence type="inferred from homology"/>
<dbReference type="AlphaFoldDB" id="A0A3P6NXA0"/>
<reference evidence="4 5" key="1">
    <citation type="submission" date="2018-11" db="EMBL/GenBank/DDBJ databases">
        <authorList>
            <consortium name="Pathogen Informatics"/>
        </authorList>
    </citation>
    <scope>NUCLEOTIDE SEQUENCE [LARGE SCALE GENOMIC DNA]</scope>
</reference>
<evidence type="ECO:0000313" key="5">
    <source>
        <dbReference type="Proteomes" id="UP000267096"/>
    </source>
</evidence>
<dbReference type="OrthoDB" id="1897642at2759"/>
<dbReference type="GO" id="GO:0034986">
    <property type="term" value="F:iron chaperone activity"/>
    <property type="evidence" value="ECO:0007669"/>
    <property type="project" value="TreeGrafter"/>
</dbReference>
<evidence type="ECO:0000313" key="4">
    <source>
        <dbReference type="EMBL" id="VDK25907.1"/>
    </source>
</evidence>
<dbReference type="Gene3D" id="3.30.920.10">
    <property type="entry name" value="Frataxin/CyaY"/>
    <property type="match status" value="1"/>
</dbReference>
<dbReference type="GO" id="GO:0008198">
    <property type="term" value="F:ferrous iron binding"/>
    <property type="evidence" value="ECO:0007669"/>
    <property type="project" value="TreeGrafter"/>
</dbReference>
<dbReference type="PROSITE" id="PS01344">
    <property type="entry name" value="FRATAXIN_1"/>
    <property type="match status" value="1"/>
</dbReference>
<keyword evidence="2" id="KW-0410">Iron transport</keyword>
<name>A0A3P6NXA0_ANISI</name>
<dbReference type="Pfam" id="PF01491">
    <property type="entry name" value="Frataxin_Cyay"/>
    <property type="match status" value="1"/>
</dbReference>
<dbReference type="PANTHER" id="PTHR16821:SF2">
    <property type="entry name" value="FRATAXIN, MITOCHONDRIAL"/>
    <property type="match status" value="1"/>
</dbReference>
<dbReference type="GO" id="GO:0016226">
    <property type="term" value="P:iron-sulfur cluster assembly"/>
    <property type="evidence" value="ECO:0007669"/>
    <property type="project" value="InterPro"/>
</dbReference>
<comment type="similarity">
    <text evidence="1">Belongs to the frataxin family.</text>
</comment>
<dbReference type="GO" id="GO:0008199">
    <property type="term" value="F:ferric iron binding"/>
    <property type="evidence" value="ECO:0007669"/>
    <property type="project" value="InterPro"/>
</dbReference>
<dbReference type="PROSITE" id="PS50810">
    <property type="entry name" value="FRATAXIN_2"/>
    <property type="match status" value="1"/>
</dbReference>
<sequence>MGRKNFLGCVPPASTAISEADYERKADQSLDNLSDYLDTFPEWLNCDDEFDINYAMGVITANVGQGKGIYVINKQTPNRQIWLSSPLSGPKRSPVLSAEAHYRAQADTYLTGKMTMWFTSCLH</sequence>
<dbReference type="EMBL" id="UYRR01011396">
    <property type="protein sequence ID" value="VDK25907.1"/>
    <property type="molecule type" value="Genomic_DNA"/>
</dbReference>
<dbReference type="InterPro" id="IPR020895">
    <property type="entry name" value="Frataxin_CS"/>
</dbReference>
<organism evidence="4 5">
    <name type="scientific">Anisakis simplex</name>
    <name type="common">Herring worm</name>
    <dbReference type="NCBI Taxonomy" id="6269"/>
    <lineage>
        <taxon>Eukaryota</taxon>
        <taxon>Metazoa</taxon>
        <taxon>Ecdysozoa</taxon>
        <taxon>Nematoda</taxon>
        <taxon>Chromadorea</taxon>
        <taxon>Rhabditida</taxon>
        <taxon>Spirurina</taxon>
        <taxon>Ascaridomorpha</taxon>
        <taxon>Ascaridoidea</taxon>
        <taxon>Anisakidae</taxon>
        <taxon>Anisakis</taxon>
        <taxon>Anisakis simplex complex</taxon>
    </lineage>
</organism>
<dbReference type="InterPro" id="IPR002908">
    <property type="entry name" value="Frataxin/CyaY"/>
</dbReference>
<keyword evidence="2" id="KW-0813">Transport</keyword>
<accession>A0A3P6NXA0</accession>
<dbReference type="GO" id="GO:0051537">
    <property type="term" value="F:2 iron, 2 sulfur cluster binding"/>
    <property type="evidence" value="ECO:0007669"/>
    <property type="project" value="TreeGrafter"/>
</dbReference>
<dbReference type="PANTHER" id="PTHR16821">
    <property type="entry name" value="FRATAXIN"/>
    <property type="match status" value="1"/>
</dbReference>
<dbReference type="GO" id="GO:0004322">
    <property type="term" value="F:ferroxidase activity"/>
    <property type="evidence" value="ECO:0007669"/>
    <property type="project" value="TreeGrafter"/>
</dbReference>
<dbReference type="SUPFAM" id="SSF55387">
    <property type="entry name" value="Frataxin/Nqo15-like"/>
    <property type="match status" value="1"/>
</dbReference>
<evidence type="ECO:0000256" key="1">
    <source>
        <dbReference type="ARBA" id="ARBA00008183"/>
    </source>
</evidence>
<gene>
    <name evidence="4" type="ORF">ASIM_LOCUS5680</name>
</gene>
<dbReference type="PRINTS" id="PR00904">
    <property type="entry name" value="FRATAXIN"/>
</dbReference>
<dbReference type="GO" id="GO:0005739">
    <property type="term" value="C:mitochondrion"/>
    <property type="evidence" value="ECO:0007669"/>
    <property type="project" value="TreeGrafter"/>
</dbReference>
<dbReference type="GO" id="GO:0006826">
    <property type="term" value="P:iron ion transport"/>
    <property type="evidence" value="ECO:0007669"/>
    <property type="project" value="UniProtKB-KW"/>
</dbReference>
<protein>
    <recommendedName>
        <fullName evidence="6">Ferroxidase</fullName>
    </recommendedName>
</protein>
<dbReference type="Proteomes" id="UP000267096">
    <property type="component" value="Unassembled WGS sequence"/>
</dbReference>
<evidence type="ECO:0000256" key="2">
    <source>
        <dbReference type="ARBA" id="ARBA00022496"/>
    </source>
</evidence>
<evidence type="ECO:0000256" key="3">
    <source>
        <dbReference type="ARBA" id="ARBA00023004"/>
    </source>
</evidence>
<dbReference type="SMART" id="SM01219">
    <property type="entry name" value="Frataxin_Cyay"/>
    <property type="match status" value="1"/>
</dbReference>
<dbReference type="GO" id="GO:0006879">
    <property type="term" value="P:intracellular iron ion homeostasis"/>
    <property type="evidence" value="ECO:0007669"/>
    <property type="project" value="TreeGrafter"/>
</dbReference>
<dbReference type="InterPro" id="IPR036524">
    <property type="entry name" value="Frataxin/CyaY_sf"/>
</dbReference>
<keyword evidence="2" id="KW-0406">Ion transport</keyword>
<keyword evidence="5" id="KW-1185">Reference proteome</keyword>
<evidence type="ECO:0008006" key="6">
    <source>
        <dbReference type="Google" id="ProtNLM"/>
    </source>
</evidence>
<keyword evidence="3" id="KW-0408">Iron</keyword>